<keyword evidence="3" id="KW-1185">Reference proteome</keyword>
<evidence type="ECO:0000313" key="3">
    <source>
        <dbReference type="Proteomes" id="UP001221898"/>
    </source>
</evidence>
<reference evidence="2" key="1">
    <citation type="journal article" date="2023" name="Science">
        <title>Genome structures resolve the early diversification of teleost fishes.</title>
        <authorList>
            <person name="Parey E."/>
            <person name="Louis A."/>
            <person name="Montfort J."/>
            <person name="Bouchez O."/>
            <person name="Roques C."/>
            <person name="Iampietro C."/>
            <person name="Lluch J."/>
            <person name="Castinel A."/>
            <person name="Donnadieu C."/>
            <person name="Desvignes T."/>
            <person name="Floi Bucao C."/>
            <person name="Jouanno E."/>
            <person name="Wen M."/>
            <person name="Mejri S."/>
            <person name="Dirks R."/>
            <person name="Jansen H."/>
            <person name="Henkel C."/>
            <person name="Chen W.J."/>
            <person name="Zahm M."/>
            <person name="Cabau C."/>
            <person name="Klopp C."/>
            <person name="Thompson A.W."/>
            <person name="Robinson-Rechavi M."/>
            <person name="Braasch I."/>
            <person name="Lecointre G."/>
            <person name="Bobe J."/>
            <person name="Postlethwait J.H."/>
            <person name="Berthelot C."/>
            <person name="Roest Crollius H."/>
            <person name="Guiguen Y."/>
        </authorList>
    </citation>
    <scope>NUCLEOTIDE SEQUENCE</scope>
    <source>
        <strain evidence="2">NC1722</strain>
    </source>
</reference>
<comment type="caution">
    <text evidence="2">The sequence shown here is derived from an EMBL/GenBank/DDBJ whole genome shotgun (WGS) entry which is preliminary data.</text>
</comment>
<accession>A0AAD7W1Z6</accession>
<evidence type="ECO:0000313" key="2">
    <source>
        <dbReference type="EMBL" id="KAJ8377254.1"/>
    </source>
</evidence>
<evidence type="ECO:0000256" key="1">
    <source>
        <dbReference type="SAM" id="MobiDB-lite"/>
    </source>
</evidence>
<proteinExistence type="predicted"/>
<dbReference type="Proteomes" id="UP001221898">
    <property type="component" value="Unassembled WGS sequence"/>
</dbReference>
<organism evidence="2 3">
    <name type="scientific">Aldrovandia affinis</name>
    <dbReference type="NCBI Taxonomy" id="143900"/>
    <lineage>
        <taxon>Eukaryota</taxon>
        <taxon>Metazoa</taxon>
        <taxon>Chordata</taxon>
        <taxon>Craniata</taxon>
        <taxon>Vertebrata</taxon>
        <taxon>Euteleostomi</taxon>
        <taxon>Actinopterygii</taxon>
        <taxon>Neopterygii</taxon>
        <taxon>Teleostei</taxon>
        <taxon>Notacanthiformes</taxon>
        <taxon>Halosauridae</taxon>
        <taxon>Aldrovandia</taxon>
    </lineage>
</organism>
<feature type="region of interest" description="Disordered" evidence="1">
    <location>
        <begin position="35"/>
        <end position="55"/>
    </location>
</feature>
<protein>
    <submittedName>
        <fullName evidence="2">Uncharacterized protein</fullName>
    </submittedName>
</protein>
<gene>
    <name evidence="2" type="ORF">AAFF_G00264820</name>
</gene>
<dbReference type="EMBL" id="JAINUG010000360">
    <property type="protein sequence ID" value="KAJ8377254.1"/>
    <property type="molecule type" value="Genomic_DNA"/>
</dbReference>
<name>A0AAD7W1Z6_9TELE</name>
<sequence length="96" mass="10308">MSRAVTGNDLREASADGAVMSRFCGACDGSPAELSWPQTNTSARARGTSRCARTPAPALGHQTKRVCTLHETHVCQGVEMREDIQEKCVFFSGHLG</sequence>
<dbReference type="AlphaFoldDB" id="A0AAD7W1Z6"/>